<feature type="transmembrane region" description="Helical" evidence="8">
    <location>
        <begin position="857"/>
        <end position="876"/>
    </location>
</feature>
<feature type="transmembrane region" description="Helical" evidence="8">
    <location>
        <begin position="12"/>
        <end position="34"/>
    </location>
</feature>
<dbReference type="EMBL" id="AWXU01000037">
    <property type="protein sequence ID" value="KFN49339.1"/>
    <property type="molecule type" value="Genomic_DNA"/>
</dbReference>
<dbReference type="RefSeq" id="WP_026816918.1">
    <property type="nucleotide sequence ID" value="NZ_AUFF01000003.1"/>
</dbReference>
<evidence type="ECO:0000256" key="1">
    <source>
        <dbReference type="ARBA" id="ARBA00004429"/>
    </source>
</evidence>
<dbReference type="Proteomes" id="UP000029391">
    <property type="component" value="Unassembled WGS sequence"/>
</dbReference>
<dbReference type="SUPFAM" id="SSF82866">
    <property type="entry name" value="Multidrug efflux transporter AcrB transmembrane domain"/>
    <property type="match status" value="2"/>
</dbReference>
<evidence type="ECO:0000256" key="2">
    <source>
        <dbReference type="ARBA" id="ARBA00022448"/>
    </source>
</evidence>
<dbReference type="PRINTS" id="PR00702">
    <property type="entry name" value="ACRIFLAVINRP"/>
</dbReference>
<dbReference type="Gene3D" id="3.30.70.1320">
    <property type="entry name" value="Multidrug efflux transporter AcrB pore domain like"/>
    <property type="match status" value="1"/>
</dbReference>
<feature type="transmembrane region" description="Helical" evidence="8">
    <location>
        <begin position="990"/>
        <end position="1016"/>
    </location>
</feature>
<feature type="transmembrane region" description="Helical" evidence="8">
    <location>
        <begin position="883"/>
        <end position="907"/>
    </location>
</feature>
<dbReference type="GO" id="GO:0042910">
    <property type="term" value="F:xenobiotic transmembrane transporter activity"/>
    <property type="evidence" value="ECO:0007669"/>
    <property type="project" value="TreeGrafter"/>
</dbReference>
<accession>A0A091BEV4</accession>
<dbReference type="Gene3D" id="3.30.70.1430">
    <property type="entry name" value="Multidrug efflux transporter AcrB pore domain"/>
    <property type="match status" value="2"/>
</dbReference>
<dbReference type="InterPro" id="IPR001036">
    <property type="entry name" value="Acrflvin-R"/>
</dbReference>
<feature type="transmembrane region" description="Helical" evidence="8">
    <location>
        <begin position="959"/>
        <end position="978"/>
    </location>
</feature>
<feature type="transmembrane region" description="Helical" evidence="8">
    <location>
        <begin position="360"/>
        <end position="380"/>
    </location>
</feature>
<reference evidence="9 10" key="1">
    <citation type="submission" date="2013-09" db="EMBL/GenBank/DDBJ databases">
        <title>Genome sequencing of Arenimonas composti.</title>
        <authorList>
            <person name="Chen F."/>
            <person name="Wang G."/>
        </authorList>
    </citation>
    <scope>NUCLEOTIDE SEQUENCE [LARGE SCALE GENOMIC DNA]</scope>
    <source>
        <strain evidence="9 10">TR7-09</strain>
    </source>
</reference>
<keyword evidence="5 8" id="KW-0812">Transmembrane</keyword>
<dbReference type="SUPFAM" id="SSF82714">
    <property type="entry name" value="Multidrug efflux transporter AcrB TolC docking domain, DN and DC subdomains"/>
    <property type="match status" value="2"/>
</dbReference>
<dbReference type="Pfam" id="PF00873">
    <property type="entry name" value="ACR_tran"/>
    <property type="match status" value="1"/>
</dbReference>
<proteinExistence type="predicted"/>
<dbReference type="PANTHER" id="PTHR32063">
    <property type="match status" value="1"/>
</dbReference>
<dbReference type="GO" id="GO:0005886">
    <property type="term" value="C:plasma membrane"/>
    <property type="evidence" value="ECO:0007669"/>
    <property type="project" value="UniProtKB-SubCell"/>
</dbReference>
<dbReference type="InterPro" id="IPR027463">
    <property type="entry name" value="AcrB_DN_DC_subdom"/>
</dbReference>
<keyword evidence="6 8" id="KW-1133">Transmembrane helix</keyword>
<comment type="caution">
    <text evidence="9">The sequence shown here is derived from an EMBL/GenBank/DDBJ whole genome shotgun (WGS) entry which is preliminary data.</text>
</comment>
<evidence type="ECO:0008006" key="11">
    <source>
        <dbReference type="Google" id="ProtNLM"/>
    </source>
</evidence>
<feature type="transmembrane region" description="Helical" evidence="8">
    <location>
        <begin position="386"/>
        <end position="410"/>
    </location>
</feature>
<feature type="transmembrane region" description="Helical" evidence="8">
    <location>
        <begin position="431"/>
        <end position="451"/>
    </location>
</feature>
<sequence length="1044" mass="112513">MKLSDLSIKRPVFATVMSLLLLVMGTIAFTRLTLRELPNIDPPIVSVQVSYPGASAAVVETRITQILEDAVAGIEGIETVESRSRTGQAAVTIEFSLNRDIEAAANDVRDAVSRVMDRMPEEADPPEVAKVESDAEVILWLNMSSERMDTLELSDYAERYVVDRLSSIDGVAQVRVGGQQRYAMRIWLDREALAARGLTVNDVESALRRENVELPAGSLESQDRDFTLRVMRGYLQPEDFAQLTLARGADGYLVRLGDVATVERASAERRAYFRGNGQPNIGLGIVKTSTANSLDVARLIKESLPAIQDTLPEGTRIFVAFDSTIFIDAAVDRVYWTLGEAIALVLVVIFLFLGSVRAALIPAVTVPVCLVTVFIALWAFGFTINLLTLLALVLCIGLVVDDAIVVLENVQRRADLGEPPLVAAKRGTAQVAFAVIATTAVLAAVFLPIGFMEGNTGRLFRELSVAMAAAVSISAFVALTLTPMMCSLLIRRHEQPRGFNAWVQGHIAGLGEAYGRTLRRFVARPKTFATGTGVAILAGVGVTVLLGAVVPRELAPPEDRGAFFVTISGPEGAGYDYTVEQMHAVERVLLPYAGEDGPIDRVNSRVPGGFGPAGDMHTGQAIVLLKPWNARDVATGDLVEQLRAELAELPGITARPQVRTGLVRSGGQPLAVVLGGPDYEELAEWRDRMLARMEANPRLFAADSDYKETRPQLRVEIDRARAADLGVSVTEIGRTLETMMGSRRVTTYVDDGEEYDVILQARQENRGSPADLANLYVRSTTTGALVPLSNLVTLTELAEPGQFNRFNRLRAITISAGLAPGYTLGEALDWIRQVAAEELPERAQIDYKGESREYQRAGGAALFTFGMALLIVYLVLAAQFESFLHPLVIMLTVPLAVLGALIGLWLAGSSLNLFSQVGIVMLIGLAAKNGILIVEFANQLRDEGREIAQAIVESATVRMRPILMTSIATIMGAVPLVLAGGPGSASRGTIGIVVIAGVAFSTLLSLFVVPAFYMLLAPYTRSPDAVARTLEKLEAETPSVGGHA</sequence>
<feature type="transmembrane region" description="Helical" evidence="8">
    <location>
        <begin position="334"/>
        <end position="353"/>
    </location>
</feature>
<protein>
    <recommendedName>
        <fullName evidence="11">Multidrug transporter</fullName>
    </recommendedName>
</protein>
<name>A0A091BEV4_9GAMM</name>
<evidence type="ECO:0000313" key="10">
    <source>
        <dbReference type="Proteomes" id="UP000029391"/>
    </source>
</evidence>
<dbReference type="AlphaFoldDB" id="A0A091BEV4"/>
<evidence type="ECO:0000256" key="4">
    <source>
        <dbReference type="ARBA" id="ARBA00022519"/>
    </source>
</evidence>
<dbReference type="PANTHER" id="PTHR32063:SF14">
    <property type="entry name" value="BLL4319 PROTEIN"/>
    <property type="match status" value="1"/>
</dbReference>
<dbReference type="Gene3D" id="1.20.1640.10">
    <property type="entry name" value="Multidrug efflux transporter AcrB transmembrane domain"/>
    <property type="match status" value="2"/>
</dbReference>
<feature type="transmembrane region" description="Helical" evidence="8">
    <location>
        <begin position="528"/>
        <end position="550"/>
    </location>
</feature>
<keyword evidence="3" id="KW-1003">Cell membrane</keyword>
<organism evidence="9 10">
    <name type="scientific">Arenimonas composti TR7-09 = DSM 18010</name>
    <dbReference type="NCBI Taxonomy" id="1121013"/>
    <lineage>
        <taxon>Bacteria</taxon>
        <taxon>Pseudomonadati</taxon>
        <taxon>Pseudomonadota</taxon>
        <taxon>Gammaproteobacteria</taxon>
        <taxon>Lysobacterales</taxon>
        <taxon>Lysobacteraceae</taxon>
        <taxon>Arenimonas</taxon>
    </lineage>
</organism>
<keyword evidence="10" id="KW-1185">Reference proteome</keyword>
<evidence type="ECO:0000256" key="5">
    <source>
        <dbReference type="ARBA" id="ARBA00022692"/>
    </source>
</evidence>
<evidence type="ECO:0000256" key="8">
    <source>
        <dbReference type="SAM" id="Phobius"/>
    </source>
</evidence>
<dbReference type="eggNOG" id="COG0841">
    <property type="taxonomic scope" value="Bacteria"/>
</dbReference>
<dbReference type="Gene3D" id="3.30.70.1440">
    <property type="entry name" value="Multidrug efflux transporter AcrB pore domain"/>
    <property type="match status" value="1"/>
</dbReference>
<keyword evidence="4" id="KW-0997">Cell inner membrane</keyword>
<comment type="subcellular location">
    <subcellularLocation>
        <location evidence="1">Cell inner membrane</location>
        <topology evidence="1">Multi-pass membrane protein</topology>
    </subcellularLocation>
</comment>
<evidence type="ECO:0000313" key="9">
    <source>
        <dbReference type="EMBL" id="KFN49339.1"/>
    </source>
</evidence>
<feature type="transmembrane region" description="Helical" evidence="8">
    <location>
        <begin position="463"/>
        <end position="490"/>
    </location>
</feature>
<dbReference type="SUPFAM" id="SSF82693">
    <property type="entry name" value="Multidrug efflux transporter AcrB pore domain, PN1, PN2, PC1 and PC2 subdomains"/>
    <property type="match status" value="3"/>
</dbReference>
<dbReference type="STRING" id="1121013.GCA_000426365_01656"/>
<dbReference type="OrthoDB" id="9757904at2"/>
<feature type="transmembrane region" description="Helical" evidence="8">
    <location>
        <begin position="913"/>
        <end position="938"/>
    </location>
</feature>
<keyword evidence="7 8" id="KW-0472">Membrane</keyword>
<evidence type="ECO:0000256" key="6">
    <source>
        <dbReference type="ARBA" id="ARBA00022989"/>
    </source>
</evidence>
<dbReference type="Gene3D" id="3.30.2090.10">
    <property type="entry name" value="Multidrug efflux transporter AcrB TolC docking domain, DN and DC subdomains"/>
    <property type="match status" value="2"/>
</dbReference>
<evidence type="ECO:0000256" key="7">
    <source>
        <dbReference type="ARBA" id="ARBA00023136"/>
    </source>
</evidence>
<evidence type="ECO:0000256" key="3">
    <source>
        <dbReference type="ARBA" id="ARBA00022475"/>
    </source>
</evidence>
<keyword evidence="2" id="KW-0813">Transport</keyword>
<gene>
    <name evidence="9" type="ORF">P873_11240</name>
</gene>
<dbReference type="FunFam" id="1.20.1640.10:FF:000001">
    <property type="entry name" value="Efflux pump membrane transporter"/>
    <property type="match status" value="1"/>
</dbReference>